<evidence type="ECO:0000313" key="1">
    <source>
        <dbReference type="EMBL" id="HII59999.1"/>
    </source>
</evidence>
<accession>A0A832T6S9</accession>
<dbReference type="Proteomes" id="UP000645676">
    <property type="component" value="Unassembled WGS sequence"/>
</dbReference>
<gene>
    <name evidence="1" type="ORF">HA335_05465</name>
</gene>
<evidence type="ECO:0000313" key="2">
    <source>
        <dbReference type="Proteomes" id="UP000645676"/>
    </source>
</evidence>
<reference evidence="1" key="1">
    <citation type="journal article" date="2020" name="bioRxiv">
        <title>A rank-normalized archaeal taxonomy based on genome phylogeny resolves widespread incomplete and uneven classifications.</title>
        <authorList>
            <person name="Rinke C."/>
            <person name="Chuvochina M."/>
            <person name="Mussig A.J."/>
            <person name="Chaumeil P.-A."/>
            <person name="Waite D.W."/>
            <person name="Whitman W.B."/>
            <person name="Parks D.H."/>
            <person name="Hugenholtz P."/>
        </authorList>
    </citation>
    <scope>NUCLEOTIDE SEQUENCE</scope>
    <source>
        <strain evidence="1">UBA8849</strain>
    </source>
</reference>
<dbReference type="RefSeq" id="WP_010870752.1">
    <property type="nucleotide sequence ID" value="NC_000909.1"/>
</dbReference>
<dbReference type="EMBL" id="DUJR01000027">
    <property type="protein sequence ID" value="HII59999.1"/>
    <property type="molecule type" value="Genomic_DNA"/>
</dbReference>
<proteinExistence type="predicted"/>
<comment type="caution">
    <text evidence="1">The sequence shown here is derived from an EMBL/GenBank/DDBJ whole genome shotgun (WGS) entry which is preliminary data.</text>
</comment>
<name>A0A832T6S9_9EURY</name>
<organism evidence="1 2">
    <name type="scientific">Methanocaldococcus jannaschii</name>
    <dbReference type="NCBI Taxonomy" id="2190"/>
    <lineage>
        <taxon>Archaea</taxon>
        <taxon>Methanobacteriati</taxon>
        <taxon>Methanobacteriota</taxon>
        <taxon>Methanomada group</taxon>
        <taxon>Methanococci</taxon>
        <taxon>Methanococcales</taxon>
        <taxon>Methanocaldococcaceae</taxon>
        <taxon>Methanocaldococcus</taxon>
    </lineage>
</organism>
<protein>
    <submittedName>
        <fullName evidence="1">Uncharacterized protein</fullName>
    </submittedName>
</protein>
<sequence>MEIKKSYKDYKKLVWNVSTEFTQALARIMFFYIVNDLETAKNLAKITSPYLPKVPSKLLKELSEAIEEEIKAKSDIEKEKAKEKVKKAFVKLFYYTV</sequence>
<dbReference type="AlphaFoldDB" id="A0A832T6S9"/>
<dbReference type="SMR" id="A0A832T6S9"/>